<dbReference type="EMBL" id="JH598105">
    <property type="status" value="NOT_ANNOTATED_CDS"/>
    <property type="molecule type" value="Genomic_DNA"/>
</dbReference>
<dbReference type="EnsemblProtists" id="HpaT803672">
    <property type="protein sequence ID" value="HpaP803672"/>
    <property type="gene ID" value="HpaG803672"/>
</dbReference>
<reference evidence="1" key="2">
    <citation type="submission" date="2015-06" db="UniProtKB">
        <authorList>
            <consortium name="EnsemblProtists"/>
        </authorList>
    </citation>
    <scope>IDENTIFICATION</scope>
    <source>
        <strain evidence="1">Emoy2</strain>
    </source>
</reference>
<evidence type="ECO:0000313" key="1">
    <source>
        <dbReference type="EnsemblProtists" id="HpaP803672"/>
    </source>
</evidence>
<dbReference type="HOGENOM" id="CLU_1301780_0_0_1"/>
<reference evidence="2" key="1">
    <citation type="journal article" date="2010" name="Science">
        <title>Signatures of adaptation to obligate biotrophy in the Hyaloperonospora arabidopsidis genome.</title>
        <authorList>
            <person name="Baxter L."/>
            <person name="Tripathy S."/>
            <person name="Ishaque N."/>
            <person name="Boot N."/>
            <person name="Cabral A."/>
            <person name="Kemen E."/>
            <person name="Thines M."/>
            <person name="Ah-Fong A."/>
            <person name="Anderson R."/>
            <person name="Badejoko W."/>
            <person name="Bittner-Eddy P."/>
            <person name="Boore J.L."/>
            <person name="Chibucos M.C."/>
            <person name="Coates M."/>
            <person name="Dehal P."/>
            <person name="Delehaunty K."/>
            <person name="Dong S."/>
            <person name="Downton P."/>
            <person name="Dumas B."/>
            <person name="Fabro G."/>
            <person name="Fronick C."/>
            <person name="Fuerstenberg S.I."/>
            <person name="Fulton L."/>
            <person name="Gaulin E."/>
            <person name="Govers F."/>
            <person name="Hughes L."/>
            <person name="Humphray S."/>
            <person name="Jiang R.H."/>
            <person name="Judelson H."/>
            <person name="Kamoun S."/>
            <person name="Kyung K."/>
            <person name="Meijer H."/>
            <person name="Minx P."/>
            <person name="Morris P."/>
            <person name="Nelson J."/>
            <person name="Phuntumart V."/>
            <person name="Qutob D."/>
            <person name="Rehmany A."/>
            <person name="Rougon-Cardoso A."/>
            <person name="Ryden P."/>
            <person name="Torto-Alalibo T."/>
            <person name="Studholme D."/>
            <person name="Wang Y."/>
            <person name="Win J."/>
            <person name="Wood J."/>
            <person name="Clifton S.W."/>
            <person name="Rogers J."/>
            <person name="Van den Ackerveken G."/>
            <person name="Jones J.D."/>
            <person name="McDowell J.M."/>
            <person name="Beynon J."/>
            <person name="Tyler B.M."/>
        </authorList>
    </citation>
    <scope>NUCLEOTIDE SEQUENCE [LARGE SCALE GENOMIC DNA]</scope>
    <source>
        <strain evidence="2">Emoy2</strain>
    </source>
</reference>
<dbReference type="InParanoid" id="M4BBK9"/>
<dbReference type="AlphaFoldDB" id="M4BBK9"/>
<dbReference type="STRING" id="559515.M4BBK9"/>
<name>M4BBK9_HYAAE</name>
<organism evidence="1 2">
    <name type="scientific">Hyaloperonospora arabidopsidis (strain Emoy2)</name>
    <name type="common">Downy mildew agent</name>
    <name type="synonym">Peronospora arabidopsidis</name>
    <dbReference type="NCBI Taxonomy" id="559515"/>
    <lineage>
        <taxon>Eukaryota</taxon>
        <taxon>Sar</taxon>
        <taxon>Stramenopiles</taxon>
        <taxon>Oomycota</taxon>
        <taxon>Peronosporomycetes</taxon>
        <taxon>Peronosporales</taxon>
        <taxon>Peronosporaceae</taxon>
        <taxon>Hyaloperonospora</taxon>
    </lineage>
</organism>
<keyword evidence="2" id="KW-1185">Reference proteome</keyword>
<dbReference type="eggNOG" id="ENOG502QUS1">
    <property type="taxonomic scope" value="Eukaryota"/>
</dbReference>
<accession>M4BBK9</accession>
<dbReference type="VEuPathDB" id="FungiDB:HpaG803672"/>
<dbReference type="Proteomes" id="UP000011713">
    <property type="component" value="Unassembled WGS sequence"/>
</dbReference>
<evidence type="ECO:0000313" key="2">
    <source>
        <dbReference type="Proteomes" id="UP000011713"/>
    </source>
</evidence>
<sequence length="212" mass="23821">MRSGPTRRSRRGRWVLTIPTRRSRWWSRTPRSAQTARMSIQELPFDKLMKKTTEGLKCVAEGIGEFAKEVMVEFTKMAPVQVEVAPIPEMPRQSTAIVIVEEATEAPVVAASDREWEQVTEQNWTSVLVEEAPMVVELVVSGPVVIATPVVDVPVVVEPVVAVPSKDEIKWSEKLFMVRNIFSGVETSEVMERLEKCNGNVLVVVNDLMEDM</sequence>
<protein>
    <submittedName>
        <fullName evidence="1">Uncharacterized protein</fullName>
    </submittedName>
</protein>
<proteinExistence type="predicted"/>